<keyword evidence="3 6" id="KW-0812">Transmembrane</keyword>
<reference evidence="9" key="4">
    <citation type="submission" date="2020-09" db="EMBL/GenBank/DDBJ databases">
        <authorList>
            <person name="Sun Q."/>
            <person name="Ohkuma M."/>
        </authorList>
    </citation>
    <scope>NUCLEOTIDE SEQUENCE</scope>
    <source>
        <strain evidence="9">JCM 31740</strain>
    </source>
</reference>
<feature type="transmembrane region" description="Helical" evidence="6">
    <location>
        <begin position="107"/>
        <end position="132"/>
    </location>
</feature>
<keyword evidence="2" id="KW-1003">Cell membrane</keyword>
<keyword evidence="10" id="KW-1185">Reference proteome</keyword>
<reference evidence="9" key="1">
    <citation type="journal article" date="2014" name="Int. J. Syst. Evol. Microbiol.">
        <title>Complete genome sequence of Corynebacterium casei LMG S-19264T (=DSM 44701T), isolated from a smear-ripened cheese.</title>
        <authorList>
            <consortium name="US DOE Joint Genome Institute (JGI-PGF)"/>
            <person name="Walter F."/>
            <person name="Albersmeier A."/>
            <person name="Kalinowski J."/>
            <person name="Ruckert C."/>
        </authorList>
    </citation>
    <scope>NUCLEOTIDE SEQUENCE</scope>
    <source>
        <strain evidence="9">JCM 31740</strain>
    </source>
</reference>
<protein>
    <submittedName>
        <fullName evidence="8">Flagellar protein FlaJ</fullName>
    </submittedName>
</protein>
<feature type="transmembrane region" description="Helical" evidence="6">
    <location>
        <begin position="340"/>
        <end position="360"/>
    </location>
</feature>
<evidence type="ECO:0000256" key="4">
    <source>
        <dbReference type="ARBA" id="ARBA00022989"/>
    </source>
</evidence>
<reference evidence="10" key="2">
    <citation type="submission" date="2018-04" db="EMBL/GenBank/DDBJ databases">
        <title>Complete genome sequence of Sulfodiicoccus acidiphilus strain HS-1.</title>
        <authorList>
            <person name="Sakai H.D."/>
            <person name="Kurosawa N."/>
        </authorList>
    </citation>
    <scope>NUCLEOTIDE SEQUENCE [LARGE SCALE GENOMIC DNA]</scope>
    <source>
        <strain evidence="10">HS-1</strain>
    </source>
</reference>
<evidence type="ECO:0000313" key="9">
    <source>
        <dbReference type="EMBL" id="GGT89719.1"/>
    </source>
</evidence>
<evidence type="ECO:0000256" key="1">
    <source>
        <dbReference type="ARBA" id="ARBA00004651"/>
    </source>
</evidence>
<dbReference type="OrthoDB" id="36956at2157"/>
<dbReference type="Pfam" id="PF00482">
    <property type="entry name" value="T2SSF"/>
    <property type="match status" value="1"/>
</dbReference>
<evidence type="ECO:0000256" key="2">
    <source>
        <dbReference type="ARBA" id="ARBA00022475"/>
    </source>
</evidence>
<evidence type="ECO:0000313" key="8">
    <source>
        <dbReference type="EMBL" id="BBD73234.1"/>
    </source>
</evidence>
<dbReference type="Proteomes" id="UP000616143">
    <property type="component" value="Unassembled WGS sequence"/>
</dbReference>
<dbReference type="AlphaFoldDB" id="A0A348B4Y2"/>
<accession>A0A348B4Y2</accession>
<dbReference type="PANTHER" id="PTHR35402:SF2">
    <property type="entry name" value="FLAGELLA ACCESSORY PROTEIN J"/>
    <property type="match status" value="1"/>
</dbReference>
<dbReference type="PANTHER" id="PTHR35402">
    <property type="entry name" value="INTEGRAL MEMBRANE PROTEIN-RELATED"/>
    <property type="match status" value="1"/>
</dbReference>
<evidence type="ECO:0000259" key="7">
    <source>
        <dbReference type="Pfam" id="PF00482"/>
    </source>
</evidence>
<comment type="subcellular location">
    <subcellularLocation>
        <location evidence="1">Cell membrane</location>
        <topology evidence="1">Multi-pass membrane protein</topology>
    </subcellularLocation>
</comment>
<feature type="transmembrane region" description="Helical" evidence="6">
    <location>
        <begin position="138"/>
        <end position="160"/>
    </location>
</feature>
<evidence type="ECO:0000256" key="3">
    <source>
        <dbReference type="ARBA" id="ARBA00022692"/>
    </source>
</evidence>
<name>A0A348B4Y2_9CREN</name>
<reference evidence="8" key="3">
    <citation type="journal article" date="2019" name="BMC Res. Notes">
        <title>Complete genome sequence of the Sulfodiicoccus acidiphilus strain HS-1T, the first crenarchaeon that lacks polB3, isolated from an acidic hot spring in Ohwaku-dani, Hakone, Japan.</title>
        <authorList>
            <person name="Sakai H.D."/>
            <person name="Kurosawa N."/>
        </authorList>
    </citation>
    <scope>NUCLEOTIDE SEQUENCE</scope>
    <source>
        <strain evidence="8">HS-1</strain>
    </source>
</reference>
<dbReference type="EMBL" id="AP018553">
    <property type="protein sequence ID" value="BBD73234.1"/>
    <property type="molecule type" value="Genomic_DNA"/>
</dbReference>
<dbReference type="GO" id="GO:0005886">
    <property type="term" value="C:plasma membrane"/>
    <property type="evidence" value="ECO:0007669"/>
    <property type="project" value="UniProtKB-SubCell"/>
</dbReference>
<keyword evidence="4 6" id="KW-1133">Transmembrane helix</keyword>
<feature type="transmembrane region" description="Helical" evidence="6">
    <location>
        <begin position="172"/>
        <end position="190"/>
    </location>
</feature>
<organism evidence="8 10">
    <name type="scientific">Sulfodiicoccus acidiphilus</name>
    <dbReference type="NCBI Taxonomy" id="1670455"/>
    <lineage>
        <taxon>Archaea</taxon>
        <taxon>Thermoproteota</taxon>
        <taxon>Thermoprotei</taxon>
        <taxon>Sulfolobales</taxon>
        <taxon>Sulfolobaceae</taxon>
        <taxon>Sulfodiicoccus</taxon>
    </lineage>
</organism>
<keyword evidence="5 6" id="KW-0472">Membrane</keyword>
<dbReference type="Proteomes" id="UP000276741">
    <property type="component" value="Chromosome"/>
</dbReference>
<evidence type="ECO:0000256" key="5">
    <source>
        <dbReference type="ARBA" id="ARBA00023136"/>
    </source>
</evidence>
<dbReference type="InterPro" id="IPR056569">
    <property type="entry name" value="ArlJ-like"/>
</dbReference>
<keyword evidence="8" id="KW-0282">Flagellum</keyword>
<proteinExistence type="predicted"/>
<dbReference type="EMBL" id="BMQS01000003">
    <property type="protein sequence ID" value="GGT89719.1"/>
    <property type="molecule type" value="Genomic_DNA"/>
</dbReference>
<feature type="domain" description="Type II secretion system protein GspF" evidence="7">
    <location>
        <begin position="1"/>
        <end position="121"/>
    </location>
</feature>
<keyword evidence="8" id="KW-0966">Cell projection</keyword>
<feature type="transmembrane region" description="Helical" evidence="6">
    <location>
        <begin position="196"/>
        <end position="213"/>
    </location>
</feature>
<evidence type="ECO:0000313" key="10">
    <source>
        <dbReference type="Proteomes" id="UP000276741"/>
    </source>
</evidence>
<gene>
    <name evidence="9" type="ORF">GCM10007116_04460</name>
    <name evidence="8" type="ORF">HS1genome_1623</name>
</gene>
<sequence length="453" mass="50176">MVAMFSSGVPPEVVVYILADEKFFSPYRDYMKRIRVLVSGYRYKFQSAANRISRFVTVTPFKEFLVRFGQAVAFGDNMESYLSREVDVALSEYNANMMRKLESMNNFLAIFGTLNSSLVFLMADVTIISLLYSAGETLIRLVFLAVVAVAGTMGIFMYSLYKPETYVVRSRLDNYLALFVVMVTVSVSFLVGNFEVVMASGVLLTTMGLWYRVKENRINSVERHYVLFVRYFSRNYSVIGNLRESMYSVMRGELGSLRPFVVRAIRRLEMGVDKDKVLSLLGDESGSVLIQMMNKVITTTVTLGGKVKEVGEMLSKVGDSILNVRSRREQNGRAFESTMYALQAASAGVSAALISITGILDKLFQLPSVSSVFAFTPIDIGGVERLLLTLLVALSYTNGLGISVAYGRSMHASLYFMGVLLLISGLTFHIALILTGRIFGALYSPGGIITPGP</sequence>
<dbReference type="InterPro" id="IPR018076">
    <property type="entry name" value="T2SS_GspF_dom"/>
</dbReference>
<evidence type="ECO:0000256" key="6">
    <source>
        <dbReference type="SAM" id="Phobius"/>
    </source>
</evidence>
<feature type="transmembrane region" description="Helical" evidence="6">
    <location>
        <begin position="414"/>
        <end position="434"/>
    </location>
</feature>
<feature type="transmembrane region" description="Helical" evidence="6">
    <location>
        <begin position="386"/>
        <end position="407"/>
    </location>
</feature>
<dbReference type="KEGG" id="sacd:HS1genome_1623"/>
<keyword evidence="8" id="KW-0969">Cilium</keyword>